<gene>
    <name evidence="1" type="ORF">WS70_13420</name>
</gene>
<sequence>MLTLDLLVIERLVVHHINQRDVDRNVVEPNYADDLLHLPPGAMDMFTRRIVQALGHRSHGIEVDIRDAGPGSFFQNAADAMHTDDGQFMEMSRQMAHDLAAAQVMRDLPPSKLIVVSGVVGRVQRRFMAVIKAEMQDGLGETRHGQQTQIDYLTNIFLTDSQRLYKIGYVQQIDGNAGRAQPYQREHFVMHLFDHLMTGTETRSAALYFYSGFMGADIAASDKRLTQDFYERTIEFINSRGFEPEDRMDLVDALRSELRSNKQTLSVADFADEHFERATRDEYCDFMERANFPVHAVSKNTEYIKAKLKRRQRMVFSGDVVISTPPDKLKELVSIDTSVDGVTTVTINGTLQSQE</sequence>
<dbReference type="Proteomes" id="UP000062519">
    <property type="component" value="Chromosome 1"/>
</dbReference>
<dbReference type="EMBL" id="CP013386">
    <property type="protein sequence ID" value="AOJ02702.1"/>
    <property type="molecule type" value="Genomic_DNA"/>
</dbReference>
<evidence type="ECO:0000313" key="1">
    <source>
        <dbReference type="EMBL" id="AOJ02702.1"/>
    </source>
</evidence>
<organism evidence="1 2">
    <name type="scientific">Burkholderia mayonis</name>
    <dbReference type="NCBI Taxonomy" id="1385591"/>
    <lineage>
        <taxon>Bacteria</taxon>
        <taxon>Pseudomonadati</taxon>
        <taxon>Pseudomonadota</taxon>
        <taxon>Betaproteobacteria</taxon>
        <taxon>Burkholderiales</taxon>
        <taxon>Burkholderiaceae</taxon>
        <taxon>Burkholderia</taxon>
        <taxon>pseudomallei group</taxon>
    </lineage>
</organism>
<dbReference type="KEGG" id="buu:WS70_13420"/>
<accession>A0A1B4FGP8</accession>
<protein>
    <submittedName>
        <fullName evidence="1">Nucleoid-associated protein NdpA</fullName>
    </submittedName>
</protein>
<dbReference type="Pfam" id="PF04245">
    <property type="entry name" value="NA37"/>
    <property type="match status" value="1"/>
</dbReference>
<dbReference type="AlphaFoldDB" id="A0A1B4FGP8"/>
<keyword evidence="2" id="KW-1185">Reference proteome</keyword>
<evidence type="ECO:0000313" key="2">
    <source>
        <dbReference type="Proteomes" id="UP000062519"/>
    </source>
</evidence>
<dbReference type="GO" id="GO:0009295">
    <property type="term" value="C:nucleoid"/>
    <property type="evidence" value="ECO:0007669"/>
    <property type="project" value="InterPro"/>
</dbReference>
<proteinExistence type="predicted"/>
<dbReference type="InterPro" id="IPR007358">
    <property type="entry name" value="Nucleoid_associated_NdpA"/>
</dbReference>
<reference evidence="1 2" key="1">
    <citation type="submission" date="2015-12" db="EMBL/GenBank/DDBJ databases">
        <title>Diversity of Burkholderia near neighbor genomes.</title>
        <authorList>
            <person name="Sahl J."/>
            <person name="Wagner D."/>
            <person name="Keim P."/>
        </authorList>
    </citation>
    <scope>NUCLEOTIDE SEQUENCE [LARGE SCALE GENOMIC DNA]</scope>
    <source>
        <strain evidence="1 2">BDU6</strain>
    </source>
</reference>
<dbReference type="RefSeq" id="WP_059597595.1">
    <property type="nucleotide sequence ID" value="NZ_CP013386.1"/>
</dbReference>
<name>A0A1B4FGP8_9BURK</name>